<dbReference type="GO" id="GO:0003697">
    <property type="term" value="F:single-stranded DNA binding"/>
    <property type="evidence" value="ECO:0007669"/>
    <property type="project" value="TreeGrafter"/>
</dbReference>
<proteinExistence type="predicted"/>
<gene>
    <name evidence="3" type="primary">ga29870</name>
    <name evidence="3" type="ORF">PR202_ga29870</name>
</gene>
<keyword evidence="4" id="KW-1185">Reference proteome</keyword>
<reference evidence="3" key="1">
    <citation type="journal article" date="2018" name="DNA Res.">
        <title>Multiple hybrid de novo genome assembly of finger millet, an orphan allotetraploid crop.</title>
        <authorList>
            <person name="Hatakeyama M."/>
            <person name="Aluri S."/>
            <person name="Balachadran M.T."/>
            <person name="Sivarajan S.R."/>
            <person name="Patrignani A."/>
            <person name="Gruter S."/>
            <person name="Poveda L."/>
            <person name="Shimizu-Inatsugi R."/>
            <person name="Baeten J."/>
            <person name="Francoijs K.J."/>
            <person name="Nataraja K.N."/>
            <person name="Reddy Y.A.N."/>
            <person name="Phadnis S."/>
            <person name="Ravikumar R.L."/>
            <person name="Schlapbach R."/>
            <person name="Sreeman S.M."/>
            <person name="Shimizu K.K."/>
        </authorList>
    </citation>
    <scope>NUCLEOTIDE SEQUENCE</scope>
</reference>
<dbReference type="GO" id="GO:0006302">
    <property type="term" value="P:double-strand break repair"/>
    <property type="evidence" value="ECO:0007669"/>
    <property type="project" value="TreeGrafter"/>
</dbReference>
<dbReference type="SUPFAM" id="SSF56219">
    <property type="entry name" value="DNase I-like"/>
    <property type="match status" value="1"/>
</dbReference>
<protein>
    <recommendedName>
        <fullName evidence="5">Endonuclease/exonuclease/phosphatase domain-containing protein</fullName>
    </recommendedName>
</protein>
<evidence type="ECO:0000313" key="4">
    <source>
        <dbReference type="Proteomes" id="UP001054889"/>
    </source>
</evidence>
<dbReference type="EMBL" id="BQKI01000018">
    <property type="protein sequence ID" value="GJN11666.1"/>
    <property type="molecule type" value="Genomic_DNA"/>
</dbReference>
<feature type="region of interest" description="Disordered" evidence="2">
    <location>
        <begin position="548"/>
        <end position="569"/>
    </location>
</feature>
<evidence type="ECO:0008006" key="5">
    <source>
        <dbReference type="Google" id="ProtNLM"/>
    </source>
</evidence>
<dbReference type="Gene3D" id="3.60.10.10">
    <property type="entry name" value="Endonuclease/exonuclease/phosphatase"/>
    <property type="match status" value="1"/>
</dbReference>
<dbReference type="InterPro" id="IPR051547">
    <property type="entry name" value="TDP2-like"/>
</dbReference>
<dbReference type="PANTHER" id="PTHR15822:SF24">
    <property type="entry name" value="ENDONUCLEASE_EXONUCLEASE_PHOSPHATASE DOMAIN-CONTAINING PROTEIN"/>
    <property type="match status" value="1"/>
</dbReference>
<feature type="region of interest" description="Disordered" evidence="2">
    <location>
        <begin position="706"/>
        <end position="730"/>
    </location>
</feature>
<reference evidence="3" key="2">
    <citation type="submission" date="2021-12" db="EMBL/GenBank/DDBJ databases">
        <title>Resequencing data analysis of finger millet.</title>
        <authorList>
            <person name="Hatakeyama M."/>
            <person name="Aluri S."/>
            <person name="Balachadran M.T."/>
            <person name="Sivarajan S.R."/>
            <person name="Poveda L."/>
            <person name="Shimizu-Inatsugi R."/>
            <person name="Schlapbach R."/>
            <person name="Sreeman S.M."/>
            <person name="Shimizu K.K."/>
        </authorList>
    </citation>
    <scope>NUCLEOTIDE SEQUENCE</scope>
</reference>
<evidence type="ECO:0000256" key="2">
    <source>
        <dbReference type="SAM" id="MobiDB-lite"/>
    </source>
</evidence>
<dbReference type="AlphaFoldDB" id="A0AAV5DN65"/>
<sequence length="730" mass="81145">MAWRALVEGRAPTCLPCLHLPPLHHRRRRWSSIVSSTATSPLEVRLDGRAARSEGHVGLPEGELKWPKKEIKFMIYNVWSRDDVFVHKRMQAIGSLVEKHDPDVIFFQLSKRPLENFAHCKFDSSSTGKGYLEADINPDPVSTLQPIHVATTQLERPAPSASMYNNERRAQAQQAIAAFSSAANVVFGGDMSWRDDNDGPFPLATGWSDAWTKLRSSFRSSWTYEGIWNEEGGVFNGHVACRDTMRKRSDRFVCKLKDYRLSSIELIGDHTIGPRETERSGLAVTGQSGHWVQKGNFVEQQLVGVSMSSHSGPGHGLWKDCLKIVMIPDELMDTLVDFANTFTDDHVYDDDDCVDVPSSSECLDSTSDDLIGCSTSVPNVMTDDVGSLDLVCSSRMTSADDAYESFTGHASDTLVKEFFAFRANENEDLLDSLIRLRGIMDRIGATTFEVPKIVIVEKILTLLPSSKLLYITLDLIMEKGLSVEDVIGLLFDDEKITASWTREKTSKANGASSRKGKEVASSSNFFYPSTRLPCSSFYNLFGSRPTPSSSSGASSSSTPSAIPSAIPSTSSGPRIGVGGALINSFRGLWRIALLEVIDELLQQITTPKRGFLLEEVINRRHELSIETAMEMIRVPHSQVGHVLEHVTGLYDPPNYYITLDNVHMGDGHGQQRYHAPHYPIRRRLQEGIAKNPNYEDGLMTRHDEVAKGEKEHGDGPKAKSRLITQRGRRT</sequence>
<dbReference type="Proteomes" id="UP001054889">
    <property type="component" value="Unassembled WGS sequence"/>
</dbReference>
<comment type="caution">
    <text evidence="3">The sequence shown here is derived from an EMBL/GenBank/DDBJ whole genome shotgun (WGS) entry which is preliminary data.</text>
</comment>
<dbReference type="GO" id="GO:0005737">
    <property type="term" value="C:cytoplasm"/>
    <property type="evidence" value="ECO:0007669"/>
    <property type="project" value="TreeGrafter"/>
</dbReference>
<organism evidence="3 4">
    <name type="scientific">Eleusine coracana subsp. coracana</name>
    <dbReference type="NCBI Taxonomy" id="191504"/>
    <lineage>
        <taxon>Eukaryota</taxon>
        <taxon>Viridiplantae</taxon>
        <taxon>Streptophyta</taxon>
        <taxon>Embryophyta</taxon>
        <taxon>Tracheophyta</taxon>
        <taxon>Spermatophyta</taxon>
        <taxon>Magnoliopsida</taxon>
        <taxon>Liliopsida</taxon>
        <taxon>Poales</taxon>
        <taxon>Poaceae</taxon>
        <taxon>PACMAD clade</taxon>
        <taxon>Chloridoideae</taxon>
        <taxon>Cynodonteae</taxon>
        <taxon>Eleusininae</taxon>
        <taxon>Eleusine</taxon>
    </lineage>
</organism>
<feature type="compositionally biased region" description="Basic and acidic residues" evidence="2">
    <location>
        <begin position="706"/>
        <end position="717"/>
    </location>
</feature>
<dbReference type="InterPro" id="IPR036691">
    <property type="entry name" value="Endo/exonu/phosph_ase_sf"/>
</dbReference>
<name>A0AAV5DN65_ELECO</name>
<evidence type="ECO:0000313" key="3">
    <source>
        <dbReference type="EMBL" id="GJN11666.1"/>
    </source>
</evidence>
<dbReference type="PANTHER" id="PTHR15822">
    <property type="entry name" value="TRAF AND TNF RECEPTOR-ASSOCIATED PROTEIN"/>
    <property type="match status" value="1"/>
</dbReference>
<dbReference type="GO" id="GO:0070260">
    <property type="term" value="F:5'-tyrosyl-DNA phosphodiesterase activity"/>
    <property type="evidence" value="ECO:0007669"/>
    <property type="project" value="TreeGrafter"/>
</dbReference>
<evidence type="ECO:0000256" key="1">
    <source>
        <dbReference type="ARBA" id="ARBA00022801"/>
    </source>
</evidence>
<accession>A0AAV5DN65</accession>
<keyword evidence="1" id="KW-0378">Hydrolase</keyword>